<evidence type="ECO:0000256" key="3">
    <source>
        <dbReference type="ARBA" id="ARBA00022884"/>
    </source>
</evidence>
<proteinExistence type="predicted"/>
<feature type="compositionally biased region" description="Polar residues" evidence="7">
    <location>
        <begin position="407"/>
        <end position="419"/>
    </location>
</feature>
<feature type="compositionally biased region" description="Pro residues" evidence="7">
    <location>
        <begin position="1572"/>
        <end position="1582"/>
    </location>
</feature>
<feature type="region of interest" description="Disordered" evidence="7">
    <location>
        <begin position="963"/>
        <end position="986"/>
    </location>
</feature>
<feature type="compositionally biased region" description="Polar residues" evidence="7">
    <location>
        <begin position="1586"/>
        <end position="1595"/>
    </location>
</feature>
<dbReference type="Gene3D" id="2.130.10.10">
    <property type="entry name" value="YVTN repeat-like/Quinoprotein amine dehydrogenase"/>
    <property type="match status" value="1"/>
</dbReference>
<dbReference type="SUPFAM" id="SSF50978">
    <property type="entry name" value="WD40 repeat-like"/>
    <property type="match status" value="1"/>
</dbReference>
<keyword evidence="3" id="KW-0694">RNA-binding</keyword>
<feature type="compositionally biased region" description="Basic and acidic residues" evidence="7">
    <location>
        <begin position="1232"/>
        <end position="1243"/>
    </location>
</feature>
<accession>A0A178ZSY7</accession>
<feature type="region of interest" description="Disordered" evidence="7">
    <location>
        <begin position="880"/>
        <end position="917"/>
    </location>
</feature>
<feature type="compositionally biased region" description="Polar residues" evidence="7">
    <location>
        <begin position="1382"/>
        <end position="1396"/>
    </location>
</feature>
<dbReference type="GO" id="GO:0003712">
    <property type="term" value="F:transcription coregulator activity"/>
    <property type="evidence" value="ECO:0007669"/>
    <property type="project" value="InterPro"/>
</dbReference>
<keyword evidence="6" id="KW-0539">Nucleus</keyword>
<dbReference type="Proteomes" id="UP000078343">
    <property type="component" value="Unassembled WGS sequence"/>
</dbReference>
<feature type="compositionally biased region" description="Polar residues" evidence="7">
    <location>
        <begin position="1620"/>
        <end position="1634"/>
    </location>
</feature>
<evidence type="ECO:0000256" key="4">
    <source>
        <dbReference type="ARBA" id="ARBA00023015"/>
    </source>
</evidence>
<dbReference type="InterPro" id="IPR056421">
    <property type="entry name" value="TPR_GEMI5"/>
</dbReference>
<dbReference type="GO" id="GO:0003723">
    <property type="term" value="F:RNA binding"/>
    <property type="evidence" value="ECO:0007669"/>
    <property type="project" value="UniProtKB-KW"/>
</dbReference>
<feature type="compositionally biased region" description="Polar residues" evidence="7">
    <location>
        <begin position="1448"/>
        <end position="1457"/>
    </location>
</feature>
<feature type="compositionally biased region" description="Basic residues" evidence="7">
    <location>
        <begin position="1171"/>
        <end position="1184"/>
    </location>
</feature>
<sequence>MSAGPGLSRQRSISGKAKGVILPPVPRTRLPGDDAAAFEPCASTAALLLFAYGSTVICVHHDTLAVERRFEKHSKDIQLISADNISETGAGRLVITYDVGRTAIVWDLFTGEQLSRFVSYESLTVAHWMRNGNVAFGNAKGEVILFEPATTEHISARTIFDPITAIAPSSDCKTYAIGWVTFQSWNAIMLIFGRYKNGSILLAALQPSFTILHTLTTSRAPSPIASLTWHASSSKQKSDMLATQTADGDLRVWSVSKPPTSEAPRVIRVLKRTDTYLPGRNWISWSKNGRIVQFSEGKTWAWDVRTKHVTYEPIPTVDGVRAIACYGPTGTLFTLGPDYTVQQYDVERAVLVANVRHLPLTVPPTPPEDTRGPIWTTSESEEELASPLVRARRELRASEAAKHERNNIPSPQSALSSQKGALKNGANDIISPAGKTDYTTTSFDTGIQSQSTINQQPMPAFNQPYQPQSPVTARTARKGSRLRQEVIMSPEDTPVAELFPYTRARLHDVPYRPPRSLDECHMTPDDLRRQMLSVVFGWEEDIQDLIRDELSRHPSDSQTAIFLAKWLDEDPDYLAEIMGSTGTVTSLDWMLLTLGTISNQVGAKKITQVFIEKLLSKGDSHAAATLLLALGDRSDAIEVYVSRNQYMEAVLLTCLVAPDDWQRQSYLVRRWGEHVVENSQQSLAIRCFSCTGVEPSDPWTSPNAQMATRTIVEPVMSPQTTHLQQLEPMEYPAIFQKTLERRRTLDAPTPVAMPPPHILTAIHQPPTPFRTAAAQGTRITPQTSALKLITSFGPQPTNNFKFPGLKHEDRTPTVAAAVTPIAESAIDRSALSPGGLGSYRLNNIRSINSALSAKTATPGGFQPSRLTVIGETPVDVEAPQFSTGLPQRSVSVPAELTSSKTADHEEQAPVASDQQQGKQALTLLTSARYEPLATPVRETPQTAVGPQTVIKFPGPDAQFKTEVGHDERHLDTPRTRTGSKSRKPDGLSIQTLHVSNQEYLPSASYGDQISRPATTGSYSNTHLDISGNLTSPPTTDLSYRSTKSPIVTGRSIDQYISSLEQAQYYTKHSRARGYSSTSKQSRDEQSDRKKTRGNNMDDSSERDTRRTIPAAKRSPSSPVPMSPEDLRMYSTSVESFDSMYSSNFSGIDRSETPGSMSKLSRRGSQSTAKGGKSRKRSHSRHAAAKSKTGSRGASRQPSPDPAIFSPRGRSSSRKENMGHRSPSSPRPMIPSEEDRQSRFDQDSALRLVSKDRHRLHRSTSRQPHRDTSAKRDRSPDRRRVRARSRSRQADEATTLSRKASRSEHHHRRRRPSDAVYDRSAHPDDPEDISTALAAQDVVPRSASQPQFAVEEGEQPAARRQPLTRRPSAPSVPLASELAAHNKSASTSILSPPITRSHTYDGAVPASPFQESGVGRELSGLGLVKERPGTPRAMHVDPPIPEGQEAQVVPSTVGTELLTSDVYRPPTREDLSRPGSARAPTSLEFLSQIPKHPAYDRRIAGSRSSSKGPEARASSRSRGTSRDRTARVSPREVPTAMMPSPPIGVTETATAAVYASSPPQQPPILPELQHLAEPPPPPPPPLLPKISTYTGGSPNLANLRGFEQTDAAAVPLPMSAFPPHTTFQDVTGNSGNTLPLSAGPLSSSTGHRRGRSGNDNQSGSSGGQLLNKLRSFTGRARSPSRGRRGGDDNQAMSPRMVGENVQPAPYESIPSAMMGSVGS</sequence>
<feature type="compositionally biased region" description="Basic and acidic residues" evidence="7">
    <location>
        <begin position="1263"/>
        <end position="1277"/>
    </location>
</feature>
<dbReference type="InterPro" id="IPR034605">
    <property type="entry name" value="PGC-1"/>
</dbReference>
<organism evidence="9 10">
    <name type="scientific">Fonsecaea erecta</name>
    <dbReference type="NCBI Taxonomy" id="1367422"/>
    <lineage>
        <taxon>Eukaryota</taxon>
        <taxon>Fungi</taxon>
        <taxon>Dikarya</taxon>
        <taxon>Ascomycota</taxon>
        <taxon>Pezizomycotina</taxon>
        <taxon>Eurotiomycetes</taxon>
        <taxon>Chaetothyriomycetidae</taxon>
        <taxon>Chaetothyriales</taxon>
        <taxon>Herpotrichiellaceae</taxon>
        <taxon>Fonsecaea</taxon>
    </lineage>
</organism>
<protein>
    <recommendedName>
        <fullName evidence="8">Gem-associated protein 5 TPR domain-containing protein</fullName>
    </recommendedName>
</protein>
<dbReference type="InterPro" id="IPR036322">
    <property type="entry name" value="WD40_repeat_dom_sf"/>
</dbReference>
<gene>
    <name evidence="9" type="ORF">AYL99_02156</name>
</gene>
<dbReference type="EMBL" id="LVYI01000002">
    <property type="protein sequence ID" value="OAP62929.1"/>
    <property type="molecule type" value="Genomic_DNA"/>
</dbReference>
<comment type="caution">
    <text evidence="9">The sequence shown here is derived from an EMBL/GenBank/DDBJ whole genome shotgun (WGS) entry which is preliminary data.</text>
</comment>
<feature type="compositionally biased region" description="Polar residues" evidence="7">
    <location>
        <begin position="880"/>
        <end position="900"/>
    </location>
</feature>
<keyword evidence="10" id="KW-1185">Reference proteome</keyword>
<comment type="subcellular location">
    <subcellularLocation>
        <location evidence="1">Nucleus</location>
    </subcellularLocation>
</comment>
<reference evidence="9 10" key="1">
    <citation type="submission" date="2016-04" db="EMBL/GenBank/DDBJ databases">
        <title>Draft genome of Fonsecaea erecta CBS 125763.</title>
        <authorList>
            <person name="Weiss V.A."/>
            <person name="Vicente V.A."/>
            <person name="Raittz R.T."/>
            <person name="Moreno L.F."/>
            <person name="De Souza E.M."/>
            <person name="Pedrosa F.O."/>
            <person name="Steffens M.B."/>
            <person name="Faoro H."/>
            <person name="Tadra-Sfeir M.Z."/>
            <person name="Najafzadeh M.J."/>
            <person name="Felipe M.S."/>
            <person name="Teixeira M."/>
            <person name="Sun J."/>
            <person name="Xi L."/>
            <person name="Gomes R."/>
            <person name="De Azevedo C.M."/>
            <person name="Salgado C.G."/>
            <person name="Da Silva M.B."/>
            <person name="Nascimento M.F."/>
            <person name="Queiroz-Telles F."/>
            <person name="Attili D.S."/>
            <person name="Gorbushina A."/>
        </authorList>
    </citation>
    <scope>NUCLEOTIDE SEQUENCE [LARGE SCALE GENOMIC DNA]</scope>
    <source>
        <strain evidence="9 10">CBS 125763</strain>
    </source>
</reference>
<feature type="region of interest" description="Disordered" evidence="7">
    <location>
        <begin position="1067"/>
        <end position="1125"/>
    </location>
</feature>
<feature type="compositionally biased region" description="Basic and acidic residues" evidence="7">
    <location>
        <begin position="1519"/>
        <end position="1529"/>
    </location>
</feature>
<name>A0A178ZSY7_9EURO</name>
<evidence type="ECO:0000256" key="7">
    <source>
        <dbReference type="SAM" id="MobiDB-lite"/>
    </source>
</evidence>
<evidence type="ECO:0000256" key="6">
    <source>
        <dbReference type="ARBA" id="ARBA00023242"/>
    </source>
</evidence>
<feature type="compositionally biased region" description="Basic and acidic residues" evidence="7">
    <location>
        <begin position="1311"/>
        <end position="1323"/>
    </location>
</feature>
<dbReference type="GO" id="GO:0005634">
    <property type="term" value="C:nucleus"/>
    <property type="evidence" value="ECO:0007669"/>
    <property type="project" value="UniProtKB-SubCell"/>
</dbReference>
<feature type="domain" description="Gem-associated protein 5 TPR" evidence="8">
    <location>
        <begin position="535"/>
        <end position="688"/>
    </location>
</feature>
<feature type="region of interest" description="Disordered" evidence="7">
    <location>
        <begin position="1619"/>
        <end position="1718"/>
    </location>
</feature>
<evidence type="ECO:0000256" key="1">
    <source>
        <dbReference type="ARBA" id="ARBA00004123"/>
    </source>
</evidence>
<evidence type="ECO:0000313" key="9">
    <source>
        <dbReference type="EMBL" id="OAP62929.1"/>
    </source>
</evidence>
<dbReference type="Pfam" id="PF23774">
    <property type="entry name" value="TPR_GEMI5"/>
    <property type="match status" value="1"/>
</dbReference>
<evidence type="ECO:0000259" key="8">
    <source>
        <dbReference type="Pfam" id="PF23774"/>
    </source>
</evidence>
<dbReference type="OrthoDB" id="7326421at2759"/>
<dbReference type="GeneID" id="30006326"/>
<keyword evidence="2" id="KW-0597">Phosphoprotein</keyword>
<dbReference type="STRING" id="1367422.A0A178ZSY7"/>
<evidence type="ECO:0000256" key="5">
    <source>
        <dbReference type="ARBA" id="ARBA00023163"/>
    </source>
</evidence>
<feature type="region of interest" description="Disordered" evidence="7">
    <location>
        <begin position="399"/>
        <end position="437"/>
    </location>
</feature>
<feature type="compositionally biased region" description="Polar residues" evidence="7">
    <location>
        <begin position="1152"/>
        <end position="1168"/>
    </location>
</feature>
<feature type="compositionally biased region" description="Polar residues" evidence="7">
    <location>
        <begin position="1187"/>
        <end position="1197"/>
    </location>
</feature>
<dbReference type="RefSeq" id="XP_018696296.1">
    <property type="nucleotide sequence ID" value="XM_018833672.1"/>
</dbReference>
<feature type="region of interest" description="Disordered" evidence="7">
    <location>
        <begin position="1003"/>
        <end position="1042"/>
    </location>
</feature>
<evidence type="ECO:0000313" key="10">
    <source>
        <dbReference type="Proteomes" id="UP000078343"/>
    </source>
</evidence>
<dbReference type="GO" id="GO:0045944">
    <property type="term" value="P:positive regulation of transcription by RNA polymerase II"/>
    <property type="evidence" value="ECO:0007669"/>
    <property type="project" value="TreeGrafter"/>
</dbReference>
<feature type="compositionally biased region" description="Low complexity" evidence="7">
    <location>
        <begin position="1652"/>
        <end position="1666"/>
    </location>
</feature>
<dbReference type="InterPro" id="IPR015943">
    <property type="entry name" value="WD40/YVTN_repeat-like_dom_sf"/>
</dbReference>
<evidence type="ECO:0000256" key="2">
    <source>
        <dbReference type="ARBA" id="ARBA00022553"/>
    </source>
</evidence>
<feature type="region of interest" description="Disordered" evidence="7">
    <location>
        <begin position="1141"/>
        <end position="1597"/>
    </location>
</feature>
<feature type="compositionally biased region" description="Basic and acidic residues" evidence="7">
    <location>
        <begin position="963"/>
        <end position="974"/>
    </location>
</feature>
<keyword evidence="4" id="KW-0805">Transcription regulation</keyword>
<dbReference type="PANTHER" id="PTHR15528">
    <property type="entry name" value="PEROXISOME PROLIFERATOR ACTIVATED RECEPTOR GAMMA COACTIVATOR 1 PGC-1 -RELATED"/>
    <property type="match status" value="1"/>
</dbReference>
<dbReference type="PANTHER" id="PTHR15528:SF11">
    <property type="entry name" value="FI18188P1"/>
    <property type="match status" value="1"/>
</dbReference>
<keyword evidence="5" id="KW-0804">Transcription</keyword>